<feature type="active site" description="Proton donor" evidence="5">
    <location>
        <position position="233"/>
    </location>
</feature>
<sequence length="423" mass="48210">MHFFTELKQQLSQKLAALQPKQGLCQIQVENNLDLDDLQLVSWLKGQDCFPHFFWKSRDQALTFVSVGAVRQLASLAEVEYFQQHYPFKLFGGLRFEGSCYFVLPRFYFEKNAEKLTAYLTLDTDCLAEFTVCEQFLIQLEWLELPAFRASTPIYRALDCDFLRWQEMIDRALAAIDAGHFEKVVLANATKLQFERPLCAYSLSVLSQQNNHGSYHFLWAKNAQHIFIGASPERLYQRIGRQLYTEALAGTVAVTENAEQTEQNAQWLLNDGKNIYENQLVVEDISNQLINCIQEISVQATEIKRLKKVQHLQRKIQASLKPFVSDVDCLNRIHPTAAVSGLPRDKAKQFIRDNEQTARGWYAGALGYLAPQFAEFCVTLRSALVENANITLYAGAGIVAGSEASTEWQEIERKFLTIASLLV</sequence>
<proteinExistence type="inferred from homology"/>
<dbReference type="InterPro" id="IPR044250">
    <property type="entry name" value="MenF-like"/>
</dbReference>
<feature type="binding site" evidence="5">
    <location>
        <position position="410"/>
    </location>
    <ligand>
        <name>Mg(2+)</name>
        <dbReference type="ChEBI" id="CHEBI:18420"/>
    </ligand>
</feature>
<dbReference type="InterPro" id="IPR005801">
    <property type="entry name" value="ADC_synthase"/>
</dbReference>
<dbReference type="EC" id="5.4.4.2" evidence="5"/>
<evidence type="ECO:0000313" key="7">
    <source>
        <dbReference type="EMBL" id="TCP16124.1"/>
    </source>
</evidence>
<evidence type="ECO:0000256" key="2">
    <source>
        <dbReference type="ARBA" id="ARBA00005297"/>
    </source>
</evidence>
<comment type="cofactor">
    <cofactor evidence="5">
        <name>Mg(2+)</name>
        <dbReference type="ChEBI" id="CHEBI:18420"/>
    </cofactor>
</comment>
<protein>
    <recommendedName>
        <fullName evidence="5">Isochorismate synthase MenF</fullName>
        <ecNumber evidence="5">5.4.4.2</ecNumber>
    </recommendedName>
    <alternativeName>
        <fullName evidence="5">Isochorismate mutase</fullName>
    </alternativeName>
</protein>
<organism evidence="7 8">
    <name type="scientific">Nicoletella semolina</name>
    <dbReference type="NCBI Taxonomy" id="271160"/>
    <lineage>
        <taxon>Bacteria</taxon>
        <taxon>Pseudomonadati</taxon>
        <taxon>Pseudomonadota</taxon>
        <taxon>Gammaproteobacteria</taxon>
        <taxon>Pasteurellales</taxon>
        <taxon>Pasteurellaceae</taxon>
        <taxon>Nicoletella</taxon>
    </lineage>
</organism>
<dbReference type="InterPro" id="IPR004561">
    <property type="entry name" value="IsoChor_synthase"/>
</dbReference>
<dbReference type="PANTHER" id="PTHR47253:SF4">
    <property type="entry name" value="ISOCHORISMATE SYNTHASE 2, CHLOROPLASTIC"/>
    <property type="match status" value="1"/>
</dbReference>
<dbReference type="GO" id="GO:0000287">
    <property type="term" value="F:magnesium ion binding"/>
    <property type="evidence" value="ECO:0007669"/>
    <property type="project" value="UniProtKB-UniRule"/>
</dbReference>
<accession>A0A4R2N5I8</accession>
<dbReference type="UniPathway" id="UPA00079"/>
<comment type="function">
    <text evidence="5">Catalyzes the conversion of chorismate to isochorismate.</text>
</comment>
<reference evidence="7 8" key="1">
    <citation type="submission" date="2019-03" db="EMBL/GenBank/DDBJ databases">
        <title>Genomic Encyclopedia of Type Strains, Phase IV (KMG-IV): sequencing the most valuable type-strain genomes for metagenomic binning, comparative biology and taxonomic classification.</title>
        <authorList>
            <person name="Goeker M."/>
        </authorList>
    </citation>
    <scope>NUCLEOTIDE SEQUENCE [LARGE SCALE GENOMIC DNA]</scope>
    <source>
        <strain evidence="7 8">DSM 16380</strain>
    </source>
</reference>
<keyword evidence="3 5" id="KW-0460">Magnesium</keyword>
<dbReference type="OrthoDB" id="9806579at2"/>
<feature type="binding site" evidence="5">
    <location>
        <position position="277"/>
    </location>
    <ligand>
        <name>Mg(2+)</name>
        <dbReference type="ChEBI" id="CHEBI:18420"/>
    </ligand>
</feature>
<comment type="pathway">
    <text evidence="5">Quinol/quinone metabolism; 1,4-dihydroxy-2-naphthoate biosynthesis; 1,4-dihydroxy-2-naphthoate from chorismate: step 1/7.</text>
</comment>
<feature type="active site" description="Proton acceptor" evidence="5">
    <location>
        <position position="183"/>
    </location>
</feature>
<dbReference type="GO" id="GO:0009234">
    <property type="term" value="P:menaquinone biosynthetic process"/>
    <property type="evidence" value="ECO:0007669"/>
    <property type="project" value="UniProtKB-UniRule"/>
</dbReference>
<keyword evidence="8" id="KW-1185">Reference proteome</keyword>
<dbReference type="EMBL" id="SLXJ01000014">
    <property type="protein sequence ID" value="TCP16124.1"/>
    <property type="molecule type" value="Genomic_DNA"/>
</dbReference>
<name>A0A4R2N5I8_9PAST</name>
<keyword evidence="5" id="KW-0479">Metal-binding</keyword>
<comment type="similarity">
    <text evidence="2 5">Belongs to the isochorismate synthase family.</text>
</comment>
<dbReference type="NCBIfam" id="TIGR00543">
    <property type="entry name" value="isochor_syn"/>
    <property type="match status" value="1"/>
</dbReference>
<keyword evidence="4 5" id="KW-0413">Isomerase</keyword>
<gene>
    <name evidence="5" type="primary">menF</name>
    <name evidence="7" type="ORF">EV693_11441</name>
</gene>
<dbReference type="UniPathway" id="UPA01057">
    <property type="reaction ID" value="UER00163"/>
</dbReference>
<feature type="domain" description="Chorismate-utilising enzyme C-terminal" evidence="6">
    <location>
        <begin position="164"/>
        <end position="414"/>
    </location>
</feature>
<comment type="pathway">
    <text evidence="5">Quinol/quinone metabolism; menaquinone biosynthesis.</text>
</comment>
<dbReference type="Proteomes" id="UP000295537">
    <property type="component" value="Unassembled WGS sequence"/>
</dbReference>
<dbReference type="PANTHER" id="PTHR47253">
    <property type="match status" value="1"/>
</dbReference>
<dbReference type="AlphaFoldDB" id="A0A4R2N5I8"/>
<evidence type="ECO:0000256" key="1">
    <source>
        <dbReference type="ARBA" id="ARBA00000799"/>
    </source>
</evidence>
<dbReference type="Gene3D" id="3.60.120.10">
    <property type="entry name" value="Anthranilate synthase"/>
    <property type="match status" value="1"/>
</dbReference>
<evidence type="ECO:0000256" key="3">
    <source>
        <dbReference type="ARBA" id="ARBA00022842"/>
    </source>
</evidence>
<keyword evidence="5" id="KW-0474">Menaquinone biosynthesis</keyword>
<dbReference type="HAMAP" id="MF_01935">
    <property type="entry name" value="MenF"/>
    <property type="match status" value="1"/>
</dbReference>
<evidence type="ECO:0000256" key="5">
    <source>
        <dbReference type="HAMAP-Rule" id="MF_01935"/>
    </source>
</evidence>
<comment type="caution">
    <text evidence="7">The sequence shown here is derived from an EMBL/GenBank/DDBJ whole genome shotgun (WGS) entry which is preliminary data.</text>
</comment>
<evidence type="ECO:0000313" key="8">
    <source>
        <dbReference type="Proteomes" id="UP000295537"/>
    </source>
</evidence>
<dbReference type="Pfam" id="PF00425">
    <property type="entry name" value="Chorismate_bind"/>
    <property type="match status" value="1"/>
</dbReference>
<dbReference type="GO" id="GO:0008909">
    <property type="term" value="F:isochorismate synthase activity"/>
    <property type="evidence" value="ECO:0007669"/>
    <property type="project" value="UniProtKB-UniRule"/>
</dbReference>
<dbReference type="RefSeq" id="WP_132501919.1">
    <property type="nucleotide sequence ID" value="NZ_LVXA01000001.1"/>
</dbReference>
<dbReference type="InterPro" id="IPR034681">
    <property type="entry name" value="MenF"/>
</dbReference>
<comment type="catalytic activity">
    <reaction evidence="1 5">
        <text>chorismate = isochorismate</text>
        <dbReference type="Rhea" id="RHEA:18985"/>
        <dbReference type="ChEBI" id="CHEBI:29748"/>
        <dbReference type="ChEBI" id="CHEBI:29780"/>
        <dbReference type="EC" id="5.4.4.2"/>
    </reaction>
</comment>
<dbReference type="InterPro" id="IPR015890">
    <property type="entry name" value="Chorismate_C"/>
</dbReference>
<dbReference type="SUPFAM" id="SSF56322">
    <property type="entry name" value="ADC synthase"/>
    <property type="match status" value="1"/>
</dbReference>
<evidence type="ECO:0000259" key="6">
    <source>
        <dbReference type="Pfam" id="PF00425"/>
    </source>
</evidence>
<evidence type="ECO:0000256" key="4">
    <source>
        <dbReference type="ARBA" id="ARBA00023235"/>
    </source>
</evidence>